<proteinExistence type="predicted"/>
<feature type="region of interest" description="Disordered" evidence="1">
    <location>
        <begin position="860"/>
        <end position="886"/>
    </location>
</feature>
<protein>
    <submittedName>
        <fullName evidence="2">DNA-binding protein</fullName>
    </submittedName>
</protein>
<gene>
    <name evidence="2" type="ORF">AB0C36_11720</name>
</gene>
<dbReference type="Proteomes" id="UP001551482">
    <property type="component" value="Unassembled WGS sequence"/>
</dbReference>
<evidence type="ECO:0000313" key="2">
    <source>
        <dbReference type="EMBL" id="MEU8134168.1"/>
    </source>
</evidence>
<keyword evidence="2" id="KW-0238">DNA-binding</keyword>
<feature type="compositionally biased region" description="Basic and acidic residues" evidence="1">
    <location>
        <begin position="870"/>
        <end position="886"/>
    </location>
</feature>
<comment type="caution">
    <text evidence="2">The sequence shown here is derived from an EMBL/GenBank/DDBJ whole genome shotgun (WGS) entry which is preliminary data.</text>
</comment>
<evidence type="ECO:0000256" key="1">
    <source>
        <dbReference type="SAM" id="MobiDB-lite"/>
    </source>
</evidence>
<name>A0ABV3DEJ6_9ACTN</name>
<accession>A0ABV3DEJ6</accession>
<dbReference type="EMBL" id="JBEZFP010000023">
    <property type="protein sequence ID" value="MEU8134168.1"/>
    <property type="molecule type" value="Genomic_DNA"/>
</dbReference>
<evidence type="ECO:0000313" key="3">
    <source>
        <dbReference type="Proteomes" id="UP001551482"/>
    </source>
</evidence>
<dbReference type="GO" id="GO:0003677">
    <property type="term" value="F:DNA binding"/>
    <property type="evidence" value="ECO:0007669"/>
    <property type="project" value="UniProtKB-KW"/>
</dbReference>
<organism evidence="2 3">
    <name type="scientific">Streptodolium elevatio</name>
    <dbReference type="NCBI Taxonomy" id="3157996"/>
    <lineage>
        <taxon>Bacteria</taxon>
        <taxon>Bacillati</taxon>
        <taxon>Actinomycetota</taxon>
        <taxon>Actinomycetes</taxon>
        <taxon>Kitasatosporales</taxon>
        <taxon>Streptomycetaceae</taxon>
        <taxon>Streptodolium</taxon>
    </lineage>
</organism>
<dbReference type="RefSeq" id="WP_358352601.1">
    <property type="nucleotide sequence ID" value="NZ_JBEZFP010000023.1"/>
</dbReference>
<keyword evidence="3" id="KW-1185">Reference proteome</keyword>
<sequence length="1603" mass="171935">MSTRASGDFVDWIRREHPGDAARLLRLLPGLPQDLKTARNRAWSQPKKALGIYQGIAAELTRSAPHVLPGFHEHAARAFLSTRHQAFASQMLAAARLAEAEHGLAVDDDHVDEIFLEFVVADALPAKAVAEYSKDLLTRMPADEAFTRFTRLCVRRTGAGLPPSVQMASAVRKLAREAGDKDRREQAYLAEILRLPVVVRAPAGWWHAHRAAVVAVARREPAVRGRLLDVAPKWHQHDMTFDQARALCRVWIALLEDCGATAGLGDGVGVTDEERPSDGTTGWLTRILEGWIPGGEDPRMPGLHALLPRIAERITGELAASGGAFEMTWSLASDVDLVDLMLSLGIPMTDPRPGGHRLELDRWARTDDRRDLRALAAAPGLARAFRNGASGWYDQSEHPRTARALAATPGGRVLLADWIRDLSRASAPAGLPNLPSAQSSLAWLPPDIAALASDAVVEATKADLAPELARTLRAGLTDELCWPEFEEITAGRATGRPYVAEAWPYLVVARDTEVRVLGPGGVVLRHTSRAPSTGAFRPEFHYVDGALLVYWKEYGAGYRGYWYRPDEAPDGPAEPVALFGLDPEEYRRSGEVSLPLPGGGRFTGRGVLRAGDADIPEESPTSGDGTRFWAWDEKASAWFRHDPGTGAQGERDLPGLMAAGAAETGLGALDGRHSWVRPAPIAEPAPVAVPVDGLLGWHVTTQPDGTLRGKDLAGRAVTVPGDVASRPFPAHPFAALTLPGDERPRALVRDKNDRVDIVDPEGVVTAGGFEAFSAGNPVLPPTSFWHMMRIRDREGSLALRTVDDETAAALIAAAGTGDDSDLPKAVRALLPSVTDPVLAAGIAGVVRFAGERRAVLDGVAERATAPEPGDGPREVPGDPKTDPGDELLRCALDGIGLTPRAIGTAPDPASAARHQGRSRAFRQLRELHAQFAARRSAADDAADDARRLHFGTKDVPRTDIAVDDLVLRASAVAVKAASPVTPPAEQEALRALLTLLDAFRMDAENPASWRRVRMHADQEPLRHAGWHGDRYYDDGARGVLGLGGGAFVFVNDAYVPLYTPDRKTYGMDFTALVRDPAGRFELPGGYTVTDTAPVDTAWFAGLGEFLETWGRQGQVPWDPSAADVFAEATGVGQAMARLVVAGLPELSSPAFPSAELRAVLGLKASEAGAARSEIRRLAGPDVRGELVAALLPADPARLWTDGVDAAAAAAVWNSRVGRLRPVPDALLVDAVGALPDLWWSRSTGRYASIHDVDTTRGPSGALRAAVDPDASPALTRDHTWTLDEGRLRSSDATEWAFHGGILVATVATVQWLAHRLPAGDPLRATLPATLRRLRERLAAPGTLVDLNVNAHFGAFRKAAGEPADTGAEWERYGALVVPCRLDWDAHPNIVASPIVRTDLLDGAGSDPYVELALATVPGLDRSLRHLTALARVFDPAFAALLGDPGEPVVGSRDRDGTWWPQDPSRSVPDLVTEVAGELDITEDAAALYLVLLAMPDPTDRNTALWTGWKPARAKAARTALATSGRVVEARRARAGRSLFLPGEWVTAKAPHLPLEAWKFPLYGLTGLTLPAVGAVVPAEPAADLYRRAWHRLQSADAPQPIPL</sequence>
<reference evidence="2 3" key="1">
    <citation type="submission" date="2024-06" db="EMBL/GenBank/DDBJ databases">
        <title>The Natural Products Discovery Center: Release of the First 8490 Sequenced Strains for Exploring Actinobacteria Biosynthetic Diversity.</title>
        <authorList>
            <person name="Kalkreuter E."/>
            <person name="Kautsar S.A."/>
            <person name="Yang D."/>
            <person name="Bader C.D."/>
            <person name="Teijaro C.N."/>
            <person name="Fluegel L."/>
            <person name="Davis C.M."/>
            <person name="Simpson J.R."/>
            <person name="Lauterbach L."/>
            <person name="Steele A.D."/>
            <person name="Gui C."/>
            <person name="Meng S."/>
            <person name="Li G."/>
            <person name="Viehrig K."/>
            <person name="Ye F."/>
            <person name="Su P."/>
            <person name="Kiefer A.F."/>
            <person name="Nichols A."/>
            <person name="Cepeda A.J."/>
            <person name="Yan W."/>
            <person name="Fan B."/>
            <person name="Jiang Y."/>
            <person name="Adhikari A."/>
            <person name="Zheng C.-J."/>
            <person name="Schuster L."/>
            <person name="Cowan T.M."/>
            <person name="Smanski M.J."/>
            <person name="Chevrette M.G."/>
            <person name="De Carvalho L.P.S."/>
            <person name="Shen B."/>
        </authorList>
    </citation>
    <scope>NUCLEOTIDE SEQUENCE [LARGE SCALE GENOMIC DNA]</scope>
    <source>
        <strain evidence="2 3">NPDC048946</strain>
    </source>
</reference>